<proteinExistence type="predicted"/>
<evidence type="ECO:0000256" key="3">
    <source>
        <dbReference type="ARBA" id="ARBA00022801"/>
    </source>
</evidence>
<sequence length="258" mass="28975">METLRDLDLVRGAPPSGELRANSDGMPTMVVRFSVFDTWYEIDSWFEGRFLERTVRGAFKKTIKENRDQVKVLYDHGLDFHIGNKVLGAIDDLREDRDSPVGEVPLFDTTYNRDLLPGLEAGVYGSSFRFRVIRDEWNDEPGRSAHNPDGIPERTIKEVRLFEFGPVTFPANPDATAGVRSLTDHYYERLRSRDPHRVEELAQRARSLRTPDADAARTGTSAAGAASLTDAPAPSHPSGLTPSQRRLSLYPFLNQEAS</sequence>
<dbReference type="GO" id="GO:0008233">
    <property type="term" value="F:peptidase activity"/>
    <property type="evidence" value="ECO:0007669"/>
    <property type="project" value="UniProtKB-KW"/>
</dbReference>
<evidence type="ECO:0000256" key="2">
    <source>
        <dbReference type="ARBA" id="ARBA00022670"/>
    </source>
</evidence>
<evidence type="ECO:0000256" key="1">
    <source>
        <dbReference type="ARBA" id="ARBA00022612"/>
    </source>
</evidence>
<dbReference type="GO" id="GO:0006508">
    <property type="term" value="P:proteolysis"/>
    <property type="evidence" value="ECO:0007669"/>
    <property type="project" value="UniProtKB-KW"/>
</dbReference>
<gene>
    <name evidence="6" type="ORF">DFJ66_0273</name>
</gene>
<feature type="compositionally biased region" description="Basic and acidic residues" evidence="4">
    <location>
        <begin position="205"/>
        <end position="215"/>
    </location>
</feature>
<dbReference type="Pfam" id="PF04586">
    <property type="entry name" value="Peptidase_S78"/>
    <property type="match status" value="1"/>
</dbReference>
<feature type="region of interest" description="Disordered" evidence="4">
    <location>
        <begin position="205"/>
        <end position="245"/>
    </location>
</feature>
<dbReference type="EMBL" id="RBXR01000001">
    <property type="protein sequence ID" value="RKT67105.1"/>
    <property type="molecule type" value="Genomic_DNA"/>
</dbReference>
<organism evidence="6 7">
    <name type="scientific">Saccharothrix variisporea</name>
    <dbReference type="NCBI Taxonomy" id="543527"/>
    <lineage>
        <taxon>Bacteria</taxon>
        <taxon>Bacillati</taxon>
        <taxon>Actinomycetota</taxon>
        <taxon>Actinomycetes</taxon>
        <taxon>Pseudonocardiales</taxon>
        <taxon>Pseudonocardiaceae</taxon>
        <taxon>Saccharothrix</taxon>
    </lineage>
</organism>
<dbReference type="RefSeq" id="WP_121217159.1">
    <property type="nucleotide sequence ID" value="NZ_JBIUBA010000046.1"/>
</dbReference>
<evidence type="ECO:0000259" key="5">
    <source>
        <dbReference type="Pfam" id="PF04586"/>
    </source>
</evidence>
<evidence type="ECO:0000313" key="7">
    <source>
        <dbReference type="Proteomes" id="UP000272729"/>
    </source>
</evidence>
<keyword evidence="7" id="KW-1185">Reference proteome</keyword>
<keyword evidence="1" id="KW-1188">Viral release from host cell</keyword>
<name>A0A495X1G2_9PSEU</name>
<keyword evidence="3" id="KW-0378">Hydrolase</keyword>
<dbReference type="AlphaFoldDB" id="A0A495X1G2"/>
<evidence type="ECO:0000313" key="6">
    <source>
        <dbReference type="EMBL" id="RKT67105.1"/>
    </source>
</evidence>
<accession>A0A495X1G2</accession>
<comment type="caution">
    <text evidence="6">The sequence shown here is derived from an EMBL/GenBank/DDBJ whole genome shotgun (WGS) entry which is preliminary data.</text>
</comment>
<dbReference type="OrthoDB" id="9804926at2"/>
<protein>
    <recommendedName>
        <fullName evidence="5">Prohead serine protease domain-containing protein</fullName>
    </recommendedName>
</protein>
<keyword evidence="2" id="KW-0645">Protease</keyword>
<evidence type="ECO:0000256" key="4">
    <source>
        <dbReference type="SAM" id="MobiDB-lite"/>
    </source>
</evidence>
<dbReference type="InterPro" id="IPR054613">
    <property type="entry name" value="Peptidase_S78_dom"/>
</dbReference>
<dbReference type="Proteomes" id="UP000272729">
    <property type="component" value="Unassembled WGS sequence"/>
</dbReference>
<feature type="domain" description="Prohead serine protease" evidence="5">
    <location>
        <begin position="34"/>
        <end position="179"/>
    </location>
</feature>
<reference evidence="6 7" key="1">
    <citation type="submission" date="2018-10" db="EMBL/GenBank/DDBJ databases">
        <title>Sequencing the genomes of 1000 actinobacteria strains.</title>
        <authorList>
            <person name="Klenk H.-P."/>
        </authorList>
    </citation>
    <scope>NUCLEOTIDE SEQUENCE [LARGE SCALE GENOMIC DNA]</scope>
    <source>
        <strain evidence="6 7">DSM 43911</strain>
    </source>
</reference>
<feature type="compositionally biased region" description="Low complexity" evidence="4">
    <location>
        <begin position="216"/>
        <end position="233"/>
    </location>
</feature>